<dbReference type="GO" id="GO:0005524">
    <property type="term" value="F:ATP binding"/>
    <property type="evidence" value="ECO:0007669"/>
    <property type="project" value="UniProtKB-KW"/>
</dbReference>
<dbReference type="EMBL" id="JAERQM010000001">
    <property type="protein sequence ID" value="MBU8543243.1"/>
    <property type="molecule type" value="Genomic_DNA"/>
</dbReference>
<sequence>MSAVLEIEEARPAAQASPITGAVTLRLAPGELALVQADDPAMARALVLLCTGLTPLASGRVRFLGEDWTGLARPVAEGRRGRIGLAPGDGGWLQHLTVAESMMLPRRHHDKTPDTDLRAEAVALCRHFGLPGLLLRHPSEIPRPALARAGCARALLGTPDLILLESPLDREVADALADPLLAALRPALDRGAAVLWSTRSRRAWQEPGFPATQWWRLEEEGLCPATP</sequence>
<gene>
    <name evidence="1" type="ORF">JJQ90_05975</name>
</gene>
<keyword evidence="1" id="KW-0547">Nucleotide-binding</keyword>
<evidence type="ECO:0000313" key="1">
    <source>
        <dbReference type="EMBL" id="MBU8543243.1"/>
    </source>
</evidence>
<organism evidence="1 2">
    <name type="scientific">Falsiroseomonas oleicola</name>
    <dbReference type="NCBI Taxonomy" id="2801474"/>
    <lineage>
        <taxon>Bacteria</taxon>
        <taxon>Pseudomonadati</taxon>
        <taxon>Pseudomonadota</taxon>
        <taxon>Alphaproteobacteria</taxon>
        <taxon>Acetobacterales</taxon>
        <taxon>Roseomonadaceae</taxon>
        <taxon>Falsiroseomonas</taxon>
    </lineage>
</organism>
<keyword evidence="2" id="KW-1185">Reference proteome</keyword>
<dbReference type="RefSeq" id="WP_216873526.1">
    <property type="nucleotide sequence ID" value="NZ_JAERQM010000001.1"/>
</dbReference>
<comment type="caution">
    <text evidence="1">The sequence shown here is derived from an EMBL/GenBank/DDBJ whole genome shotgun (WGS) entry which is preliminary data.</text>
</comment>
<accession>A0ABS6H3J2</accession>
<proteinExistence type="predicted"/>
<evidence type="ECO:0000313" key="2">
    <source>
        <dbReference type="Proteomes" id="UP000689967"/>
    </source>
</evidence>
<dbReference type="Proteomes" id="UP000689967">
    <property type="component" value="Unassembled WGS sequence"/>
</dbReference>
<protein>
    <submittedName>
        <fullName evidence="1">Organic solvent ABC transporter ATP-binding protein</fullName>
    </submittedName>
</protein>
<reference evidence="1 2" key="1">
    <citation type="submission" date="2021-01" db="EMBL/GenBank/DDBJ databases">
        <title>Roseomonas sp. nov, a bacterium isolated from an oil production mixture in Yumen Oilfield.</title>
        <authorList>
            <person name="Wu D."/>
        </authorList>
    </citation>
    <scope>NUCLEOTIDE SEQUENCE [LARGE SCALE GENOMIC DNA]</scope>
    <source>
        <strain evidence="1 2">ROY-5-3</strain>
    </source>
</reference>
<name>A0ABS6H3J2_9PROT</name>
<keyword evidence="1" id="KW-0067">ATP-binding</keyword>